<feature type="transmembrane region" description="Helical" evidence="6">
    <location>
        <begin position="129"/>
        <end position="151"/>
    </location>
</feature>
<feature type="transmembrane region" description="Helical" evidence="6">
    <location>
        <begin position="481"/>
        <end position="503"/>
    </location>
</feature>
<dbReference type="Pfam" id="PF04932">
    <property type="entry name" value="Wzy_C"/>
    <property type="match status" value="1"/>
</dbReference>
<feature type="region of interest" description="Disordered" evidence="5">
    <location>
        <begin position="1"/>
        <end position="20"/>
    </location>
</feature>
<dbReference type="RefSeq" id="WP_208058179.1">
    <property type="nucleotide sequence ID" value="NZ_JAGDYP010000002.1"/>
</dbReference>
<feature type="transmembrane region" description="Helical" evidence="6">
    <location>
        <begin position="95"/>
        <end position="117"/>
    </location>
</feature>
<dbReference type="EMBL" id="JAGDYP010000002">
    <property type="protein sequence ID" value="MBO1883523.1"/>
    <property type="molecule type" value="Genomic_DNA"/>
</dbReference>
<feature type="transmembrane region" description="Helical" evidence="6">
    <location>
        <begin position="250"/>
        <end position="271"/>
    </location>
</feature>
<name>A0ABS3PW21_9FLAO</name>
<dbReference type="InterPro" id="IPR007016">
    <property type="entry name" value="O-antigen_ligase-rel_domated"/>
</dbReference>
<feature type="transmembrane region" description="Helical" evidence="6">
    <location>
        <begin position="158"/>
        <end position="182"/>
    </location>
</feature>
<accession>A0ABS3PW21</accession>
<dbReference type="InterPro" id="IPR011990">
    <property type="entry name" value="TPR-like_helical_dom_sf"/>
</dbReference>
<keyword evidence="8" id="KW-0436">Ligase</keyword>
<dbReference type="GO" id="GO:0016874">
    <property type="term" value="F:ligase activity"/>
    <property type="evidence" value="ECO:0007669"/>
    <property type="project" value="UniProtKB-KW"/>
</dbReference>
<dbReference type="Gene3D" id="1.25.40.10">
    <property type="entry name" value="Tetratricopeptide repeat domain"/>
    <property type="match status" value="2"/>
</dbReference>
<gene>
    <name evidence="8" type="ORF">J4N46_03550</name>
</gene>
<feature type="transmembrane region" description="Helical" evidence="6">
    <location>
        <begin position="202"/>
        <end position="220"/>
    </location>
</feature>
<reference evidence="8 9" key="1">
    <citation type="submission" date="2021-03" db="EMBL/GenBank/DDBJ databases">
        <title>Isolation and description of Capnocytophaga bilenii sp. nov., a novel Capnocytophaga species, isolated from a gingivitis subject.</title>
        <authorList>
            <person name="Antezack A."/>
            <person name="Monnet-Corti V."/>
            <person name="La Scola B."/>
        </authorList>
    </citation>
    <scope>NUCLEOTIDE SEQUENCE [LARGE SCALE GENOMIC DNA]</scope>
    <source>
        <strain evidence="8 9">Marseille-Q4570</strain>
    </source>
</reference>
<dbReference type="PANTHER" id="PTHR37422">
    <property type="entry name" value="TEICHURONIC ACID BIOSYNTHESIS PROTEIN TUAE"/>
    <property type="match status" value="1"/>
</dbReference>
<comment type="caution">
    <text evidence="8">The sequence shown here is derived from an EMBL/GenBank/DDBJ whole genome shotgun (WGS) entry which is preliminary data.</text>
</comment>
<dbReference type="SUPFAM" id="SSF48452">
    <property type="entry name" value="TPR-like"/>
    <property type="match status" value="2"/>
</dbReference>
<keyword evidence="4 6" id="KW-0472">Membrane</keyword>
<evidence type="ECO:0000313" key="9">
    <source>
        <dbReference type="Proteomes" id="UP000681610"/>
    </source>
</evidence>
<feature type="compositionally biased region" description="Polar residues" evidence="5">
    <location>
        <begin position="7"/>
        <end position="18"/>
    </location>
</feature>
<evidence type="ECO:0000256" key="4">
    <source>
        <dbReference type="ARBA" id="ARBA00023136"/>
    </source>
</evidence>
<dbReference type="InterPro" id="IPR019734">
    <property type="entry name" value="TPR_rpt"/>
</dbReference>
<keyword evidence="9" id="KW-1185">Reference proteome</keyword>
<keyword evidence="2 6" id="KW-0812">Transmembrane</keyword>
<evidence type="ECO:0000256" key="1">
    <source>
        <dbReference type="ARBA" id="ARBA00004141"/>
    </source>
</evidence>
<evidence type="ECO:0000256" key="6">
    <source>
        <dbReference type="SAM" id="Phobius"/>
    </source>
</evidence>
<dbReference type="PANTHER" id="PTHR37422:SF13">
    <property type="entry name" value="LIPOPOLYSACCHARIDE BIOSYNTHESIS PROTEIN PA4999-RELATED"/>
    <property type="match status" value="1"/>
</dbReference>
<protein>
    <submittedName>
        <fullName evidence="8">O-antigen ligase family protein</fullName>
    </submittedName>
</protein>
<feature type="transmembrane region" description="Helical" evidence="6">
    <location>
        <begin position="227"/>
        <end position="244"/>
    </location>
</feature>
<comment type="subcellular location">
    <subcellularLocation>
        <location evidence="1">Membrane</location>
        <topology evidence="1">Multi-pass membrane protein</topology>
    </subcellularLocation>
</comment>
<dbReference type="InterPro" id="IPR051533">
    <property type="entry name" value="WaaL-like"/>
</dbReference>
<feature type="transmembrane region" description="Helical" evidence="6">
    <location>
        <begin position="69"/>
        <end position="86"/>
    </location>
</feature>
<feature type="domain" description="O-antigen ligase-related" evidence="7">
    <location>
        <begin position="234"/>
        <end position="396"/>
    </location>
</feature>
<evidence type="ECO:0000256" key="5">
    <source>
        <dbReference type="SAM" id="MobiDB-lite"/>
    </source>
</evidence>
<dbReference type="SMART" id="SM00028">
    <property type="entry name" value="TPR"/>
    <property type="match status" value="4"/>
</dbReference>
<feature type="transmembrane region" description="Helical" evidence="6">
    <location>
        <begin position="387"/>
        <end position="408"/>
    </location>
</feature>
<organism evidence="8 9">
    <name type="scientific">Capnocytophaga bilenii</name>
    <dbReference type="NCBI Taxonomy" id="2819369"/>
    <lineage>
        <taxon>Bacteria</taxon>
        <taxon>Pseudomonadati</taxon>
        <taxon>Bacteroidota</taxon>
        <taxon>Flavobacteriia</taxon>
        <taxon>Flavobacteriales</taxon>
        <taxon>Flavobacteriaceae</taxon>
        <taxon>Capnocytophaga</taxon>
    </lineage>
</organism>
<feature type="transmembrane region" description="Helical" evidence="6">
    <location>
        <begin position="420"/>
        <end position="441"/>
    </location>
</feature>
<keyword evidence="3 6" id="KW-1133">Transmembrane helix</keyword>
<proteinExistence type="predicted"/>
<evidence type="ECO:0000256" key="2">
    <source>
        <dbReference type="ARBA" id="ARBA00022692"/>
    </source>
</evidence>
<dbReference type="Proteomes" id="UP000681610">
    <property type="component" value="Unassembled WGS sequence"/>
</dbReference>
<feature type="transmembrane region" description="Helical" evidence="6">
    <location>
        <begin position="280"/>
        <end position="302"/>
    </location>
</feature>
<evidence type="ECO:0000259" key="7">
    <source>
        <dbReference type="Pfam" id="PF04932"/>
    </source>
</evidence>
<evidence type="ECO:0000313" key="8">
    <source>
        <dbReference type="EMBL" id="MBO1883523.1"/>
    </source>
</evidence>
<feature type="transmembrane region" description="Helical" evidence="6">
    <location>
        <begin position="36"/>
        <end position="57"/>
    </location>
</feature>
<evidence type="ECO:0000256" key="3">
    <source>
        <dbReference type="ARBA" id="ARBA00022989"/>
    </source>
</evidence>
<feature type="transmembrane region" description="Helical" evidence="6">
    <location>
        <begin position="447"/>
        <end position="466"/>
    </location>
</feature>
<sequence length="846" mass="96350">MSKKKATVTNPTRVTTPAKSAPVTATAKTGDAPQNWLLNALAALLLIAYGYVTVITPNWMAFDSNATKFYTFAILNLIVVALVFLIKEFRDRTQVLFGFFSNKIGIAYCVIMVFALLSFSKAIDVEEAILHYSKIFIVFTAAWMVSALVIFNKKNLVPLAVAMTLLLLYDFIITIQGVKGIIKGLDTSFSYNIKGGYSNKNILASAMFIKLPFAIWLFYFRKEMWQRTLGAAGILAGTMAIFFMSTRSFYLATIITIIIFIVYGAIDFFVFKRREIGKKVLMHLAIALVAFGIFSFVQNFLYPQELRESTNFGARLATVASEENSSNNLRKTAWLVTATDMIPNDPILGVGIGNWKVRFLQYENSYSPHYIYMYKNHNDFLELTAEAGIFAGLAFVAIFLLAAYYFLWSTYRRKDSKQEYWFFLPLFGLFAYSFDAFFNFPQDRPEIQALFSIFVGIAVGLGVIYYRKKREEASESAPKQLPLMAVGFIGLIALATAAINVVVERMYFDSSKMQRMIKEEQSNVRPTKSTGEFLIRNYPHVPNLTAVAEPVDVEKARYLIDEQKFDQARKVLQTINYHPYDARPEYFMAVSYFMEPEKNNDSIYKYAHKARMIKPNFFGALNLETFALNNMGKEQESIHLLKQYLGLEKDSTAVIPKWKQTLKKFRIDVDEAAMYYKRTSEPQAWNALAYLQEKNGMIADAKATIDSAFVYIPDNADIVNNRNKLTSRVQVEQFMPLYAEAVNYYNTQRFDEAAKVFSAFLEKVPAHIEAYRLRAFCYYNLGQYQKVIADINQIEALGVVVDPVLNNYRGSCYYMLGNKANAKVYFEKAANEGNADAKKNLSTLSF</sequence>